<reference evidence="7" key="2">
    <citation type="submission" date="2020-05" db="UniProtKB">
        <authorList>
            <consortium name="EnsemblMetazoa"/>
        </authorList>
    </citation>
    <scope>IDENTIFICATION</scope>
    <source>
        <strain evidence="7">IAEA</strain>
    </source>
</reference>
<evidence type="ECO:0000256" key="2">
    <source>
        <dbReference type="ARBA" id="ARBA00022692"/>
    </source>
</evidence>
<keyword evidence="2 5" id="KW-0812">Transmembrane</keyword>
<evidence type="ECO:0000256" key="1">
    <source>
        <dbReference type="ARBA" id="ARBA00004370"/>
    </source>
</evidence>
<evidence type="ECO:0000256" key="3">
    <source>
        <dbReference type="ARBA" id="ARBA00022989"/>
    </source>
</evidence>
<evidence type="ECO:0000313" key="7">
    <source>
        <dbReference type="EnsemblMetazoa" id="GPPI033380-PA"/>
    </source>
</evidence>
<dbReference type="PANTHER" id="PTHR12911">
    <property type="entry name" value="SAD1/UNC-84-LIKE PROTEIN-RELATED"/>
    <property type="match status" value="1"/>
</dbReference>
<dbReference type="EMBL" id="JXJN01016095">
    <property type="status" value="NOT_ANNOTATED_CDS"/>
    <property type="molecule type" value="Genomic_DNA"/>
</dbReference>
<dbReference type="Pfam" id="PF07738">
    <property type="entry name" value="Sad1_UNC"/>
    <property type="match status" value="1"/>
</dbReference>
<name>A0A1B0BKX2_9MUSC</name>
<keyword evidence="3 5" id="KW-1133">Transmembrane helix</keyword>
<dbReference type="EnsemblMetazoa" id="GPPI033380-RA">
    <property type="protein sequence ID" value="GPPI033380-PA"/>
    <property type="gene ID" value="GPPI033380"/>
</dbReference>
<proteinExistence type="predicted"/>
<dbReference type="Proteomes" id="UP000092460">
    <property type="component" value="Unassembled WGS sequence"/>
</dbReference>
<keyword evidence="4 5" id="KW-0472">Membrane</keyword>
<dbReference type="GO" id="GO:0043495">
    <property type="term" value="F:protein-membrane adaptor activity"/>
    <property type="evidence" value="ECO:0007669"/>
    <property type="project" value="TreeGrafter"/>
</dbReference>
<dbReference type="PANTHER" id="PTHR12911:SF8">
    <property type="entry name" value="KLAROID PROTEIN-RELATED"/>
    <property type="match status" value="1"/>
</dbReference>
<dbReference type="AlphaFoldDB" id="A0A1B0BKX2"/>
<dbReference type="VEuPathDB" id="VectorBase:GPPI033380"/>
<evidence type="ECO:0000313" key="8">
    <source>
        <dbReference type="Proteomes" id="UP000092460"/>
    </source>
</evidence>
<dbReference type="InterPro" id="IPR045119">
    <property type="entry name" value="SUN1-5"/>
</dbReference>
<dbReference type="InterPro" id="IPR012919">
    <property type="entry name" value="SUN_dom"/>
</dbReference>
<accession>A0A1B0BKX2</accession>
<sequence>MTVLRTYVQYMGFIALIGTFIYILITGMRTSKEINGLHEDVEEIIQKMLIKPDLQNGEQFLMLSTGNVIKRVLSRICDELHVLKKAIKGPKCPNVDIRNLNMKIRERVNYASENLGAKVISVEAEPLCEPNFFEILFRKEFWRNPPEEMLRSNMAPGNCFGFKIDRAIVIVKLPQPVLINQVGIHHISERQSPTGDTCSAPKDFTIFALTEHRNVLLGEFRYEVFQHKLLQTFDVYTIGKYDLLKIHFNSNHGHSSYTCVYRIVVYGKGFQTSKQDWKNVANNRKTCKHCFDSNNSTRFRLHLELDWLRFWLSGHIPPHYSIDSLLLSAAAAAGTINNLFGQCLCHLNCLNSLCKLQKKRCYAPTDGVNCKQLSSQVQGYPGLFYVCV</sequence>
<dbReference type="GO" id="GO:0034993">
    <property type="term" value="C:meiotic nuclear membrane microtubule tethering complex"/>
    <property type="evidence" value="ECO:0007669"/>
    <property type="project" value="TreeGrafter"/>
</dbReference>
<feature type="domain" description="SUN" evidence="6">
    <location>
        <begin position="108"/>
        <end position="270"/>
    </location>
</feature>
<evidence type="ECO:0000256" key="4">
    <source>
        <dbReference type="ARBA" id="ARBA00023136"/>
    </source>
</evidence>
<dbReference type="PROSITE" id="PS51469">
    <property type="entry name" value="SUN"/>
    <property type="match status" value="1"/>
</dbReference>
<feature type="transmembrane region" description="Helical" evidence="5">
    <location>
        <begin position="6"/>
        <end position="25"/>
    </location>
</feature>
<comment type="subcellular location">
    <subcellularLocation>
        <location evidence="1">Membrane</location>
    </subcellularLocation>
</comment>
<organism evidence="7 8">
    <name type="scientific">Glossina palpalis gambiensis</name>
    <dbReference type="NCBI Taxonomy" id="67801"/>
    <lineage>
        <taxon>Eukaryota</taxon>
        <taxon>Metazoa</taxon>
        <taxon>Ecdysozoa</taxon>
        <taxon>Arthropoda</taxon>
        <taxon>Hexapoda</taxon>
        <taxon>Insecta</taxon>
        <taxon>Pterygota</taxon>
        <taxon>Neoptera</taxon>
        <taxon>Endopterygota</taxon>
        <taxon>Diptera</taxon>
        <taxon>Brachycera</taxon>
        <taxon>Muscomorpha</taxon>
        <taxon>Hippoboscoidea</taxon>
        <taxon>Glossinidae</taxon>
        <taxon>Glossina</taxon>
    </lineage>
</organism>
<keyword evidence="8" id="KW-1185">Reference proteome</keyword>
<evidence type="ECO:0000256" key="5">
    <source>
        <dbReference type="SAM" id="Phobius"/>
    </source>
</evidence>
<dbReference type="Gene3D" id="2.60.120.260">
    <property type="entry name" value="Galactose-binding domain-like"/>
    <property type="match status" value="1"/>
</dbReference>
<evidence type="ECO:0000259" key="6">
    <source>
        <dbReference type="PROSITE" id="PS51469"/>
    </source>
</evidence>
<dbReference type="STRING" id="67801.A0A1B0BKX2"/>
<protein>
    <recommendedName>
        <fullName evidence="6">SUN domain-containing protein</fullName>
    </recommendedName>
</protein>
<reference evidence="8" key="1">
    <citation type="submission" date="2015-01" db="EMBL/GenBank/DDBJ databases">
        <authorList>
            <person name="Aksoy S."/>
            <person name="Warren W."/>
            <person name="Wilson R.K."/>
        </authorList>
    </citation>
    <scope>NUCLEOTIDE SEQUENCE [LARGE SCALE GENOMIC DNA]</scope>
    <source>
        <strain evidence="8">IAEA</strain>
    </source>
</reference>